<dbReference type="InterPro" id="IPR018376">
    <property type="entry name" value="Enoyl-CoA_hyd/isom_CS"/>
</dbReference>
<dbReference type="PANTHER" id="PTHR43802:SF1">
    <property type="entry name" value="IP11341P-RELATED"/>
    <property type="match status" value="1"/>
</dbReference>
<dbReference type="PANTHER" id="PTHR43802">
    <property type="entry name" value="ENOYL-COA HYDRATASE"/>
    <property type="match status" value="1"/>
</dbReference>
<feature type="region of interest" description="Disordered" evidence="3">
    <location>
        <begin position="273"/>
        <end position="295"/>
    </location>
</feature>
<dbReference type="EMBL" id="CP036422">
    <property type="protein sequence ID" value="QFU76590.1"/>
    <property type="molecule type" value="Genomic_DNA"/>
</dbReference>
<keyword evidence="5" id="KW-1185">Reference proteome</keyword>
<name>A0A5P9NL80_9GAMM</name>
<dbReference type="Proteomes" id="UP000326287">
    <property type="component" value="Chromosome"/>
</dbReference>
<proteinExistence type="inferred from homology"/>
<dbReference type="KEGG" id="halc:EY643_13505"/>
<dbReference type="InterPro" id="IPR001753">
    <property type="entry name" value="Enoyl-CoA_hydra/iso"/>
</dbReference>
<dbReference type="AlphaFoldDB" id="A0A5P9NL80"/>
<dbReference type="PROSITE" id="PS00166">
    <property type="entry name" value="ENOYL_COA_HYDRATASE"/>
    <property type="match status" value="1"/>
</dbReference>
<evidence type="ECO:0000256" key="2">
    <source>
        <dbReference type="RuleBase" id="RU003707"/>
    </source>
</evidence>
<gene>
    <name evidence="4" type="ORF">EY643_13505</name>
</gene>
<dbReference type="InterPro" id="IPR029045">
    <property type="entry name" value="ClpP/crotonase-like_dom_sf"/>
</dbReference>
<organism evidence="4 5">
    <name type="scientific">Halioglobus maricola</name>
    <dbReference type="NCBI Taxonomy" id="2601894"/>
    <lineage>
        <taxon>Bacteria</taxon>
        <taxon>Pseudomonadati</taxon>
        <taxon>Pseudomonadota</taxon>
        <taxon>Gammaproteobacteria</taxon>
        <taxon>Cellvibrionales</taxon>
        <taxon>Halieaceae</taxon>
        <taxon>Halioglobus</taxon>
    </lineage>
</organism>
<dbReference type="NCBIfam" id="NF006128">
    <property type="entry name" value="PRK08272.1"/>
    <property type="match status" value="1"/>
</dbReference>
<comment type="similarity">
    <text evidence="1 2">Belongs to the enoyl-CoA hydratase/isomerase family.</text>
</comment>
<sequence length="295" mass="32997">MAESGPYQYFLYEVNDRVATITFNRPERLNAITFELARELPRVIDAAAADPEVHVIVLQGAGKGFCGGYDLQEYAEQQSEHPCGQDEMPWDQTADFQAMWECTQHYMSIWRCNKPVIAKVHGAAVAGGSDIALCCDMILMADDARIGYPPTRVWGIPTTMMWVYRLGIEQAKRMLFTGDLVSGKEAETMGLIQQSVPANELDTAVQALCDRIKGVPRNQLMMSKMVVNQAYEAMGMANTQRFATLFDGFARHSPEGKWFEERARDVGYKQAVAERDSGEPIAEGRSKDFSPFGIR</sequence>
<dbReference type="RefSeq" id="WP_153239732.1">
    <property type="nucleotide sequence ID" value="NZ_CP036422.1"/>
</dbReference>
<evidence type="ECO:0000256" key="3">
    <source>
        <dbReference type="SAM" id="MobiDB-lite"/>
    </source>
</evidence>
<dbReference type="Gene3D" id="3.90.226.10">
    <property type="entry name" value="2-enoyl-CoA Hydratase, Chain A, domain 1"/>
    <property type="match status" value="1"/>
</dbReference>
<evidence type="ECO:0000256" key="1">
    <source>
        <dbReference type="ARBA" id="ARBA00005254"/>
    </source>
</evidence>
<dbReference type="OrthoDB" id="9807606at2"/>
<evidence type="ECO:0000313" key="5">
    <source>
        <dbReference type="Proteomes" id="UP000326287"/>
    </source>
</evidence>
<dbReference type="CDD" id="cd06558">
    <property type="entry name" value="crotonase-like"/>
    <property type="match status" value="1"/>
</dbReference>
<dbReference type="GO" id="GO:0003824">
    <property type="term" value="F:catalytic activity"/>
    <property type="evidence" value="ECO:0007669"/>
    <property type="project" value="InterPro"/>
</dbReference>
<feature type="compositionally biased region" description="Basic and acidic residues" evidence="3">
    <location>
        <begin position="273"/>
        <end position="288"/>
    </location>
</feature>
<dbReference type="SUPFAM" id="SSF52096">
    <property type="entry name" value="ClpP/crotonase"/>
    <property type="match status" value="1"/>
</dbReference>
<evidence type="ECO:0000313" key="4">
    <source>
        <dbReference type="EMBL" id="QFU76590.1"/>
    </source>
</evidence>
<dbReference type="Pfam" id="PF00378">
    <property type="entry name" value="ECH_1"/>
    <property type="match status" value="1"/>
</dbReference>
<protein>
    <submittedName>
        <fullName evidence="4">Crotonase/enoyl-CoA hydratase family protein</fullName>
    </submittedName>
</protein>
<reference evidence="4 5" key="1">
    <citation type="submission" date="2019-02" db="EMBL/GenBank/DDBJ databases">
        <authorList>
            <person name="Li S.-H."/>
        </authorList>
    </citation>
    <scope>NUCLEOTIDE SEQUENCE [LARGE SCALE GENOMIC DNA]</scope>
    <source>
        <strain evidence="4 5">IMCC14385</strain>
    </source>
</reference>
<accession>A0A5P9NL80</accession>